<feature type="compositionally biased region" description="Polar residues" evidence="1">
    <location>
        <begin position="396"/>
        <end position="407"/>
    </location>
</feature>
<dbReference type="PANTHER" id="PTHR21310">
    <property type="entry name" value="AMINOGLYCOSIDE PHOSPHOTRANSFERASE-RELATED-RELATED"/>
    <property type="match status" value="1"/>
</dbReference>
<dbReference type="InterPro" id="IPR051678">
    <property type="entry name" value="AGP_Transferase"/>
</dbReference>
<reference evidence="2" key="2">
    <citation type="journal article" date="2023" name="IMA Fungus">
        <title>Comparative genomic study of the Penicillium genus elucidates a diverse pangenome and 15 lateral gene transfer events.</title>
        <authorList>
            <person name="Petersen C."/>
            <person name="Sorensen T."/>
            <person name="Nielsen M.R."/>
            <person name="Sondergaard T.E."/>
            <person name="Sorensen J.L."/>
            <person name="Fitzpatrick D.A."/>
            <person name="Frisvad J.C."/>
            <person name="Nielsen K.L."/>
        </authorList>
    </citation>
    <scope>NUCLEOTIDE SEQUENCE</scope>
    <source>
        <strain evidence="2">IBT 16849</strain>
    </source>
</reference>
<proteinExistence type="predicted"/>
<evidence type="ECO:0000313" key="3">
    <source>
        <dbReference type="Proteomes" id="UP001150879"/>
    </source>
</evidence>
<dbReference type="OrthoDB" id="10003767at2759"/>
<protein>
    <submittedName>
        <fullName evidence="2">Aminoglycoside phosphotransferase</fullName>
    </submittedName>
</protein>
<reference evidence="2" key="1">
    <citation type="submission" date="2022-11" db="EMBL/GenBank/DDBJ databases">
        <authorList>
            <person name="Petersen C."/>
        </authorList>
    </citation>
    <scope>NUCLEOTIDE SEQUENCE</scope>
    <source>
        <strain evidence="2">IBT 16849</strain>
    </source>
</reference>
<feature type="compositionally biased region" description="Basic and acidic residues" evidence="1">
    <location>
        <begin position="436"/>
        <end position="445"/>
    </location>
</feature>
<dbReference type="PANTHER" id="PTHR21310:SF51">
    <property type="entry name" value="AMINOGLYCOSIDE PHOSPHOTRANSFERASE DOMAIN-CONTAINING PROTEIN"/>
    <property type="match status" value="1"/>
</dbReference>
<dbReference type="EMBL" id="JAPQKP010000005">
    <property type="protein sequence ID" value="KAJ5188156.1"/>
    <property type="molecule type" value="Genomic_DNA"/>
</dbReference>
<name>A0A9W9M3D2_9EURO</name>
<accession>A0A9W9M3D2</accession>
<keyword evidence="3" id="KW-1185">Reference proteome</keyword>
<evidence type="ECO:0000256" key="1">
    <source>
        <dbReference type="SAM" id="MobiDB-lite"/>
    </source>
</evidence>
<dbReference type="AlphaFoldDB" id="A0A9W9M3D2"/>
<feature type="region of interest" description="Disordered" evidence="1">
    <location>
        <begin position="393"/>
        <end position="456"/>
    </location>
</feature>
<gene>
    <name evidence="2" type="ORF">N7472_007170</name>
</gene>
<organism evidence="2 3">
    <name type="scientific">Penicillium cf. griseofulvum</name>
    <dbReference type="NCBI Taxonomy" id="2972120"/>
    <lineage>
        <taxon>Eukaryota</taxon>
        <taxon>Fungi</taxon>
        <taxon>Dikarya</taxon>
        <taxon>Ascomycota</taxon>
        <taxon>Pezizomycotina</taxon>
        <taxon>Eurotiomycetes</taxon>
        <taxon>Eurotiomycetidae</taxon>
        <taxon>Eurotiales</taxon>
        <taxon>Aspergillaceae</taxon>
        <taxon>Penicillium</taxon>
    </lineage>
</organism>
<sequence length="490" mass="55568">MGHLSQSFSERLRRIAEAIISFSSSILDHVTLKRLRGNDDSDDDEDDDLDSLDIDPFEAVLKRVKVKHIGKYVAAIRANTQSSDKKIIPVIEVGSPSCNGEHMCFRVKFADGVSWLLKVPAIGTPDQFDEGDAETLRSEFPSDARHLDDVWHGRESPKEVVQARRTRCLQDIAAAYVQLGKYTFKESGPLRFDDKYCPIGVVPVKRDPFSGLREGYTSHLDRWGEQESEYTRGAVKLLRMFVDWAPKPSSGESFVLSHPNPNIFNFFVSEDGSVKAILGWHRTYADSPSIGNEAYPLWQMRDWVPRLYIWSEEMKQGIHDERYVWEDSPDTLEFYRNVYAQCIANLLPESENAKVTRNPILFRHLGMAGGDSMFGIGLAEKIFSEVMKRMEKNVDDNSQPASCNSSKNNEKVNDSQYLSSAKEKDATCNHNSTNESEVKPEHGGIEADNGGEDEDEFFDVDGFLKNLDRNGLSEHRQKLFRAGFEALFTR</sequence>
<dbReference type="Proteomes" id="UP001150879">
    <property type="component" value="Unassembled WGS sequence"/>
</dbReference>
<evidence type="ECO:0000313" key="2">
    <source>
        <dbReference type="EMBL" id="KAJ5188156.1"/>
    </source>
</evidence>
<comment type="caution">
    <text evidence="2">The sequence shown here is derived from an EMBL/GenBank/DDBJ whole genome shotgun (WGS) entry which is preliminary data.</text>
</comment>